<accession>A0A655WHQ2</accession>
<dbReference type="Proteomes" id="UP000046067">
    <property type="component" value="Unassembled WGS sequence"/>
</dbReference>
<evidence type="ECO:0000313" key="2">
    <source>
        <dbReference type="Proteomes" id="UP000046067"/>
    </source>
</evidence>
<protein>
    <submittedName>
        <fullName evidence="1">Uncharacterized protein</fullName>
    </submittedName>
</protein>
<gene>
    <name evidence="1" type="ORF">ERS013201_01300</name>
</gene>
<evidence type="ECO:0000313" key="1">
    <source>
        <dbReference type="EMBL" id="CSB91157.1"/>
    </source>
</evidence>
<name>A0A655WHQ2_VIBCL</name>
<dbReference type="AlphaFoldDB" id="A0A655WHQ2"/>
<organism evidence="1 2">
    <name type="scientific">Vibrio cholerae</name>
    <dbReference type="NCBI Taxonomy" id="666"/>
    <lineage>
        <taxon>Bacteria</taxon>
        <taxon>Pseudomonadati</taxon>
        <taxon>Pseudomonadota</taxon>
        <taxon>Gammaproteobacteria</taxon>
        <taxon>Vibrionales</taxon>
        <taxon>Vibrionaceae</taxon>
        <taxon>Vibrio</taxon>
    </lineage>
</organism>
<reference evidence="1 2" key="1">
    <citation type="submission" date="2015-07" db="EMBL/GenBank/DDBJ databases">
        <authorList>
            <consortium name="Pathogen Informatics"/>
        </authorList>
    </citation>
    <scope>NUCLEOTIDE SEQUENCE [LARGE SCALE GENOMIC DNA]</scope>
    <source>
        <strain evidence="1 2">A325</strain>
    </source>
</reference>
<dbReference type="EMBL" id="CWQJ01000006">
    <property type="protein sequence ID" value="CSB91157.1"/>
    <property type="molecule type" value="Genomic_DNA"/>
</dbReference>
<sequence length="184" mass="21545">MNINVFHQGFFGEDGRFFRRTTNTNAKHARWTPARAHQGYGFFYPFRNIIGWVEHHHLGFVLTAATFGRNLNIHFIARHHIDVHHSWGIVFGIDALACWVHQHRGTQWVIRVGVRLAHALIHHLLHRHVGRIPLHAHTNIDKTSDNTRILTNGAVAFCRHARVNQNLRYRIFRRLAFFTLVGFF</sequence>
<proteinExistence type="predicted"/>